<keyword evidence="3" id="KW-1185">Reference proteome</keyword>
<name>I0HQG0_RUBGI</name>
<dbReference type="Proteomes" id="UP000007883">
    <property type="component" value="Chromosome"/>
</dbReference>
<dbReference type="AlphaFoldDB" id="I0HQG0"/>
<proteinExistence type="predicted"/>
<evidence type="ECO:0000313" key="3">
    <source>
        <dbReference type="Proteomes" id="UP000007883"/>
    </source>
</evidence>
<organism evidence="2 3">
    <name type="scientific">Rubrivivax gelatinosus (strain NBRC 100245 / IL144)</name>
    <dbReference type="NCBI Taxonomy" id="983917"/>
    <lineage>
        <taxon>Bacteria</taxon>
        <taxon>Pseudomonadati</taxon>
        <taxon>Pseudomonadota</taxon>
        <taxon>Betaproteobacteria</taxon>
        <taxon>Burkholderiales</taxon>
        <taxon>Sphaerotilaceae</taxon>
        <taxon>Rubrivivax</taxon>
    </lineage>
</organism>
<feature type="region of interest" description="Disordered" evidence="1">
    <location>
        <begin position="1"/>
        <end position="40"/>
    </location>
</feature>
<evidence type="ECO:0000256" key="1">
    <source>
        <dbReference type="SAM" id="MobiDB-lite"/>
    </source>
</evidence>
<evidence type="ECO:0000313" key="2">
    <source>
        <dbReference type="EMBL" id="BAL95247.1"/>
    </source>
</evidence>
<accession>I0HQG0</accession>
<dbReference type="EMBL" id="AP012320">
    <property type="protein sequence ID" value="BAL95247.1"/>
    <property type="molecule type" value="Genomic_DNA"/>
</dbReference>
<reference evidence="2 3" key="1">
    <citation type="journal article" date="2012" name="J. Bacteriol.">
        <title>Complete genome sequence of phototrophic betaproteobacterium Rubrivivax gelatinosus IL144.</title>
        <authorList>
            <person name="Nagashima S."/>
            <person name="Kamimura A."/>
            <person name="Shimizu T."/>
            <person name="Nakamura-isaki S."/>
            <person name="Aono E."/>
            <person name="Sakamoto K."/>
            <person name="Ichikawa N."/>
            <person name="Nakazawa H."/>
            <person name="Sekine M."/>
            <person name="Yamazaki S."/>
            <person name="Fujita N."/>
            <person name="Shimada K."/>
            <person name="Hanada S."/>
            <person name="Nagashima K.V.P."/>
        </authorList>
    </citation>
    <scope>NUCLEOTIDE SEQUENCE [LARGE SCALE GENOMIC DNA]</scope>
    <source>
        <strain evidence="3">NBRC 100245 / IL144</strain>
    </source>
</reference>
<gene>
    <name evidence="2" type="ordered locus">RGE_19060</name>
</gene>
<dbReference type="STRING" id="983917.RGE_19060"/>
<dbReference type="HOGENOM" id="CLU_3295952_0_0_4"/>
<sequence>MKIEHASGSRVRQAPDGPTGAGSPVGRKLGCAHTQTATLA</sequence>
<dbReference type="PATRIC" id="fig|983917.3.peg.1839"/>
<protein>
    <submittedName>
        <fullName evidence="2">Uncharacterized protein</fullName>
    </submittedName>
</protein>
<dbReference type="KEGG" id="rge:RGE_19060"/>